<dbReference type="RefSeq" id="WP_183305165.1">
    <property type="nucleotide sequence ID" value="NZ_JACIEP010000001.1"/>
</dbReference>
<dbReference type="GO" id="GO:0016799">
    <property type="term" value="F:hydrolase activity, hydrolyzing N-glycosyl compounds"/>
    <property type="evidence" value="ECO:0007669"/>
    <property type="project" value="InterPro"/>
</dbReference>
<dbReference type="InterPro" id="IPR048527">
    <property type="entry name" value="Sde182_C"/>
</dbReference>
<dbReference type="Pfam" id="PF21027">
    <property type="entry name" value="Sde0182_C"/>
    <property type="match status" value="1"/>
</dbReference>
<sequence>MKNIVFILFLYIMSGTFNVYSQDNILKPRVFILTDINNEPDDEQSLVRLLVYSNEFDIEGLVATTSCWLKKDTREDLIRRQLAAYGLVHRNLSKHAAGFPTQKELEAVTCTGQPTYGLDAVGIGKSTTGSRLLIEAAKKKDTRPLWVLLWGGANTLAQALLDARSELNEEELSVLVSQLKVYSISDQDDAGQWIRKEFPSLFYIVDPSNPDFQQYYSATWNGIAGDRHNRSGVLYHFDLVDSPWLGKNIMKNHGALGECYPPTAVQMEGDTPSFFGLINNGLGWNISPDYGGWGGRYKLYQAYGETRPIWTSNKDSRDTVEYDAGKTYTSNGTTIWRWRDHFQYDFAARMDWCIANTYEKANHNPVVILNGDHTKDVLYIKTEGKQKILLSATGTSDPDKDDIDIKWWIYPEAGNVDGAVLCNENGMTTEVDLSNAKGDTLHVILQVNDNGSPNLYSYRRAIIIL</sequence>
<comment type="caution">
    <text evidence="3">The sequence shown here is derived from an EMBL/GenBank/DDBJ whole genome shotgun (WGS) entry which is preliminary data.</text>
</comment>
<dbReference type="EMBL" id="JACIEP010000001">
    <property type="protein sequence ID" value="MBB4034201.1"/>
    <property type="molecule type" value="Genomic_DNA"/>
</dbReference>
<dbReference type="Gene3D" id="3.90.245.10">
    <property type="entry name" value="Ribonucleoside hydrolase-like"/>
    <property type="match status" value="1"/>
</dbReference>
<accession>A0A840CG60</accession>
<dbReference type="InterPro" id="IPR036452">
    <property type="entry name" value="Ribo_hydro-like"/>
</dbReference>
<dbReference type="Gene3D" id="2.60.40.10">
    <property type="entry name" value="Immunoglobulins"/>
    <property type="match status" value="1"/>
</dbReference>
<dbReference type="InterPro" id="IPR013783">
    <property type="entry name" value="Ig-like_fold"/>
</dbReference>
<dbReference type="Proteomes" id="UP000555103">
    <property type="component" value="Unassembled WGS sequence"/>
</dbReference>
<feature type="domain" description="Cellulose-binding Sde182 nucleoside hydrolase-like" evidence="1">
    <location>
        <begin position="29"/>
        <end position="297"/>
    </location>
</feature>
<organism evidence="3 4">
    <name type="scientific">Dysgonomonas hofstadii</name>
    <dbReference type="NCBI Taxonomy" id="637886"/>
    <lineage>
        <taxon>Bacteria</taxon>
        <taxon>Pseudomonadati</taxon>
        <taxon>Bacteroidota</taxon>
        <taxon>Bacteroidia</taxon>
        <taxon>Bacteroidales</taxon>
        <taxon>Dysgonomonadaceae</taxon>
        <taxon>Dysgonomonas</taxon>
    </lineage>
</organism>
<proteinExistence type="predicted"/>
<evidence type="ECO:0000259" key="2">
    <source>
        <dbReference type="Pfam" id="PF21027"/>
    </source>
</evidence>
<dbReference type="InterPro" id="IPR011483">
    <property type="entry name" value="Sde182_NH-like"/>
</dbReference>
<protein>
    <recommendedName>
        <fullName evidence="5">DUF1593 domain-containing protein</fullName>
    </recommendedName>
</protein>
<reference evidence="3 4" key="1">
    <citation type="submission" date="2020-08" db="EMBL/GenBank/DDBJ databases">
        <title>Genomic Encyclopedia of Type Strains, Phase IV (KMG-IV): sequencing the most valuable type-strain genomes for metagenomic binning, comparative biology and taxonomic classification.</title>
        <authorList>
            <person name="Goeker M."/>
        </authorList>
    </citation>
    <scope>NUCLEOTIDE SEQUENCE [LARGE SCALE GENOMIC DNA]</scope>
    <source>
        <strain evidence="3 4">DSM 104969</strain>
    </source>
</reference>
<dbReference type="SUPFAM" id="SSF53590">
    <property type="entry name" value="Nucleoside hydrolase"/>
    <property type="match status" value="1"/>
</dbReference>
<dbReference type="Pfam" id="PF07632">
    <property type="entry name" value="Sde182_NH-like"/>
    <property type="match status" value="1"/>
</dbReference>
<feature type="domain" description="Cellulose-binding Sde182 C-terminal" evidence="2">
    <location>
        <begin position="388"/>
        <end position="463"/>
    </location>
</feature>
<evidence type="ECO:0000313" key="4">
    <source>
        <dbReference type="Proteomes" id="UP000555103"/>
    </source>
</evidence>
<dbReference type="AlphaFoldDB" id="A0A840CG60"/>
<name>A0A840CG60_9BACT</name>
<gene>
    <name evidence="3" type="ORF">GGR21_000086</name>
</gene>
<evidence type="ECO:0008006" key="5">
    <source>
        <dbReference type="Google" id="ProtNLM"/>
    </source>
</evidence>
<evidence type="ECO:0000259" key="1">
    <source>
        <dbReference type="Pfam" id="PF07632"/>
    </source>
</evidence>
<keyword evidence="4" id="KW-1185">Reference proteome</keyword>
<evidence type="ECO:0000313" key="3">
    <source>
        <dbReference type="EMBL" id="MBB4034201.1"/>
    </source>
</evidence>